<dbReference type="Proteomes" id="UP000829685">
    <property type="component" value="Unassembled WGS sequence"/>
</dbReference>
<keyword evidence="3" id="KW-1185">Reference proteome</keyword>
<accession>A0A9P9WE63</accession>
<organism evidence="2 3">
    <name type="scientific">Neoarthrinium moseri</name>
    <dbReference type="NCBI Taxonomy" id="1658444"/>
    <lineage>
        <taxon>Eukaryota</taxon>
        <taxon>Fungi</taxon>
        <taxon>Dikarya</taxon>
        <taxon>Ascomycota</taxon>
        <taxon>Pezizomycotina</taxon>
        <taxon>Sordariomycetes</taxon>
        <taxon>Xylariomycetidae</taxon>
        <taxon>Amphisphaeriales</taxon>
        <taxon>Apiosporaceae</taxon>
        <taxon>Neoarthrinium</taxon>
    </lineage>
</organism>
<dbReference type="EMBL" id="JAFIMR010000034">
    <property type="protein sequence ID" value="KAI1859462.1"/>
    <property type="molecule type" value="Genomic_DNA"/>
</dbReference>
<evidence type="ECO:0000256" key="1">
    <source>
        <dbReference type="SAM" id="MobiDB-lite"/>
    </source>
</evidence>
<protein>
    <submittedName>
        <fullName evidence="2">Uncharacterized protein</fullName>
    </submittedName>
</protein>
<feature type="compositionally biased region" description="Polar residues" evidence="1">
    <location>
        <begin position="1"/>
        <end position="11"/>
    </location>
</feature>
<comment type="caution">
    <text evidence="2">The sequence shown here is derived from an EMBL/GenBank/DDBJ whole genome shotgun (WGS) entry which is preliminary data.</text>
</comment>
<name>A0A9P9WE63_9PEZI</name>
<evidence type="ECO:0000313" key="2">
    <source>
        <dbReference type="EMBL" id="KAI1859462.1"/>
    </source>
</evidence>
<feature type="region of interest" description="Disordered" evidence="1">
    <location>
        <begin position="1"/>
        <end position="20"/>
    </location>
</feature>
<dbReference type="AlphaFoldDB" id="A0A9P9WE63"/>
<gene>
    <name evidence="2" type="ORF">JX265_010465</name>
</gene>
<sequence length="144" mass="16559">MAQNNLENTAPSPALVRGPPEWPYYKMRGTEGGFRKVYIILIDSDKGRALEKLETDDERLAYMRENADDSWRLVQADTAFFEDITLGKKYSIKKGTPEYEGLQKTLQEDGSSWPPGTEEFNAMLQYYREYATEVEDIATNTHPH</sequence>
<proteinExistence type="predicted"/>
<reference evidence="2" key="1">
    <citation type="submission" date="2021-03" db="EMBL/GenBank/DDBJ databases">
        <title>Revisited historic fungal species revealed as producer of novel bioactive compounds through whole genome sequencing and comparative genomics.</title>
        <authorList>
            <person name="Vignolle G.A."/>
            <person name="Hochenegger N."/>
            <person name="Mach R.L."/>
            <person name="Mach-Aigner A.R."/>
            <person name="Javad Rahimi M."/>
            <person name="Salim K.A."/>
            <person name="Chan C.M."/>
            <person name="Lim L.B.L."/>
            <person name="Cai F."/>
            <person name="Druzhinina I.S."/>
            <person name="U'Ren J.M."/>
            <person name="Derntl C."/>
        </authorList>
    </citation>
    <scope>NUCLEOTIDE SEQUENCE</scope>
    <source>
        <strain evidence="2">TUCIM 5799</strain>
    </source>
</reference>
<evidence type="ECO:0000313" key="3">
    <source>
        <dbReference type="Proteomes" id="UP000829685"/>
    </source>
</evidence>